<evidence type="ECO:0000313" key="10">
    <source>
        <dbReference type="Proteomes" id="UP000228613"/>
    </source>
</evidence>
<dbReference type="GO" id="GO:0005829">
    <property type="term" value="C:cytosol"/>
    <property type="evidence" value="ECO:0007669"/>
    <property type="project" value="TreeGrafter"/>
</dbReference>
<dbReference type="EC" id="6.1.1.9" evidence="1"/>
<feature type="domain" description="Aminoacyl-tRNA synthetase class Ia" evidence="8">
    <location>
        <begin position="17"/>
        <end position="157"/>
    </location>
</feature>
<evidence type="ECO:0000256" key="1">
    <source>
        <dbReference type="ARBA" id="ARBA00013169"/>
    </source>
</evidence>
<sequence length="157" mass="17915">MDERLLKPYNHKETENKIYKLWEESGFFNPDVCVEKGITKSDAKAFSIVLPPPNVTGNLHTGHALMLVIEDIMVRHARMKGMKTLWLPGTDHAAIATQSKVEKLLEKEGIHKNDIGREEFLKRVEKFAQDSHDTIVNQAKKMGASLDWSREAFTLDK</sequence>
<accession>A0A2J0JHP3</accession>
<dbReference type="Pfam" id="PF00133">
    <property type="entry name" value="tRNA-synt_1"/>
    <property type="match status" value="1"/>
</dbReference>
<dbReference type="PANTHER" id="PTHR11946">
    <property type="entry name" value="VALYL-TRNA SYNTHETASES"/>
    <property type="match status" value="1"/>
</dbReference>
<organism evidence="9 10">
    <name type="scientific">Candidatus Nomurabacteria bacterium CG10_big_fil_rev_8_21_14_0_10_03_31_7</name>
    <dbReference type="NCBI Taxonomy" id="1974730"/>
    <lineage>
        <taxon>Bacteria</taxon>
        <taxon>Candidatus Nomuraibacteriota</taxon>
    </lineage>
</organism>
<evidence type="ECO:0000256" key="7">
    <source>
        <dbReference type="ARBA" id="ARBA00029936"/>
    </source>
</evidence>
<protein>
    <recommendedName>
        <fullName evidence="1">valine--tRNA ligase</fullName>
        <ecNumber evidence="1">6.1.1.9</ecNumber>
    </recommendedName>
    <alternativeName>
        <fullName evidence="7">Valyl-tRNA synthetase</fullName>
    </alternativeName>
</protein>
<dbReference type="EMBL" id="PFCP01000052">
    <property type="protein sequence ID" value="PIR68807.1"/>
    <property type="molecule type" value="Genomic_DNA"/>
</dbReference>
<dbReference type="AlphaFoldDB" id="A0A2J0JHP3"/>
<evidence type="ECO:0000256" key="3">
    <source>
        <dbReference type="ARBA" id="ARBA00022741"/>
    </source>
</evidence>
<dbReference type="Proteomes" id="UP000228613">
    <property type="component" value="Unassembled WGS sequence"/>
</dbReference>
<evidence type="ECO:0000256" key="2">
    <source>
        <dbReference type="ARBA" id="ARBA00022598"/>
    </source>
</evidence>
<dbReference type="InterPro" id="IPR014729">
    <property type="entry name" value="Rossmann-like_a/b/a_fold"/>
</dbReference>
<dbReference type="PANTHER" id="PTHR11946:SF93">
    <property type="entry name" value="VALINE--TRNA LIGASE, CHLOROPLASTIC_MITOCHONDRIAL 2"/>
    <property type="match status" value="1"/>
</dbReference>
<keyword evidence="5" id="KW-0648">Protein biosynthesis</keyword>
<keyword evidence="4" id="KW-0067">ATP-binding</keyword>
<comment type="caution">
    <text evidence="9">The sequence shown here is derived from an EMBL/GenBank/DDBJ whole genome shotgun (WGS) entry which is preliminary data.</text>
</comment>
<evidence type="ECO:0000256" key="5">
    <source>
        <dbReference type="ARBA" id="ARBA00022917"/>
    </source>
</evidence>
<dbReference type="InterPro" id="IPR002303">
    <property type="entry name" value="Valyl-tRNA_ligase"/>
</dbReference>
<keyword evidence="2 9" id="KW-0436">Ligase</keyword>
<dbReference type="InterPro" id="IPR002300">
    <property type="entry name" value="aa-tRNA-synth_Ia"/>
</dbReference>
<keyword evidence="3" id="KW-0547">Nucleotide-binding</keyword>
<proteinExistence type="predicted"/>
<dbReference type="GO" id="GO:0004832">
    <property type="term" value="F:valine-tRNA ligase activity"/>
    <property type="evidence" value="ECO:0007669"/>
    <property type="project" value="UniProtKB-EC"/>
</dbReference>
<dbReference type="Gene3D" id="3.40.50.620">
    <property type="entry name" value="HUPs"/>
    <property type="match status" value="1"/>
</dbReference>
<dbReference type="GO" id="GO:0005524">
    <property type="term" value="F:ATP binding"/>
    <property type="evidence" value="ECO:0007669"/>
    <property type="project" value="UniProtKB-KW"/>
</dbReference>
<keyword evidence="6" id="KW-0030">Aminoacyl-tRNA synthetase</keyword>
<evidence type="ECO:0000256" key="4">
    <source>
        <dbReference type="ARBA" id="ARBA00022840"/>
    </source>
</evidence>
<feature type="non-terminal residue" evidence="9">
    <location>
        <position position="157"/>
    </location>
</feature>
<gene>
    <name evidence="9" type="ORF">COU48_02075</name>
</gene>
<evidence type="ECO:0000256" key="6">
    <source>
        <dbReference type="ARBA" id="ARBA00023146"/>
    </source>
</evidence>
<dbReference type="SUPFAM" id="SSF52374">
    <property type="entry name" value="Nucleotidylyl transferase"/>
    <property type="match status" value="1"/>
</dbReference>
<evidence type="ECO:0000313" key="9">
    <source>
        <dbReference type="EMBL" id="PIR68807.1"/>
    </source>
</evidence>
<name>A0A2J0JHP3_9BACT</name>
<evidence type="ECO:0000259" key="8">
    <source>
        <dbReference type="Pfam" id="PF00133"/>
    </source>
</evidence>
<reference evidence="10" key="1">
    <citation type="submission" date="2017-09" db="EMBL/GenBank/DDBJ databases">
        <title>Depth-based differentiation of microbial function through sediment-hosted aquifers and enrichment of novel symbionts in the deep terrestrial subsurface.</title>
        <authorList>
            <person name="Probst A.J."/>
            <person name="Ladd B."/>
            <person name="Jarett J.K."/>
            <person name="Geller-Mcgrath D.E."/>
            <person name="Sieber C.M.K."/>
            <person name="Emerson J.B."/>
            <person name="Anantharaman K."/>
            <person name="Thomas B.C."/>
            <person name="Malmstrom R."/>
            <person name="Stieglmeier M."/>
            <person name="Klingl A."/>
            <person name="Woyke T."/>
            <person name="Ryan C.M."/>
            <person name="Banfield J.F."/>
        </authorList>
    </citation>
    <scope>NUCLEOTIDE SEQUENCE [LARGE SCALE GENOMIC DNA]</scope>
</reference>
<dbReference type="GO" id="GO:0006438">
    <property type="term" value="P:valyl-tRNA aminoacylation"/>
    <property type="evidence" value="ECO:0007669"/>
    <property type="project" value="InterPro"/>
</dbReference>